<accession>A0AAD5YJP5</accession>
<dbReference type="AlphaFoldDB" id="A0AAD5YJP5"/>
<comment type="caution">
    <text evidence="2">The sequence shown here is derived from an EMBL/GenBank/DDBJ whole genome shotgun (WGS) entry which is preliminary data.</text>
</comment>
<evidence type="ECO:0000256" key="1">
    <source>
        <dbReference type="SAM" id="MobiDB-lite"/>
    </source>
</evidence>
<keyword evidence="3" id="KW-1185">Reference proteome</keyword>
<feature type="region of interest" description="Disordered" evidence="1">
    <location>
        <begin position="1"/>
        <end position="148"/>
    </location>
</feature>
<gene>
    <name evidence="2" type="ORF">NLI96_g4842</name>
</gene>
<organism evidence="2 3">
    <name type="scientific">Meripilus lineatus</name>
    <dbReference type="NCBI Taxonomy" id="2056292"/>
    <lineage>
        <taxon>Eukaryota</taxon>
        <taxon>Fungi</taxon>
        <taxon>Dikarya</taxon>
        <taxon>Basidiomycota</taxon>
        <taxon>Agaricomycotina</taxon>
        <taxon>Agaricomycetes</taxon>
        <taxon>Polyporales</taxon>
        <taxon>Meripilaceae</taxon>
        <taxon>Meripilus</taxon>
    </lineage>
</organism>
<dbReference type="Proteomes" id="UP001212997">
    <property type="component" value="Unassembled WGS sequence"/>
</dbReference>
<proteinExistence type="predicted"/>
<feature type="compositionally biased region" description="Low complexity" evidence="1">
    <location>
        <begin position="111"/>
        <end position="132"/>
    </location>
</feature>
<protein>
    <submittedName>
        <fullName evidence="2">Uncharacterized protein</fullName>
    </submittedName>
</protein>
<reference evidence="2" key="1">
    <citation type="submission" date="2022-07" db="EMBL/GenBank/DDBJ databases">
        <title>Genome Sequence of Physisporinus lineatus.</title>
        <authorList>
            <person name="Buettner E."/>
        </authorList>
    </citation>
    <scope>NUCLEOTIDE SEQUENCE</scope>
    <source>
        <strain evidence="2">VT162</strain>
    </source>
</reference>
<dbReference type="EMBL" id="JANAWD010000148">
    <property type="protein sequence ID" value="KAJ3485583.1"/>
    <property type="molecule type" value="Genomic_DNA"/>
</dbReference>
<feature type="compositionally biased region" description="Polar residues" evidence="1">
    <location>
        <begin position="43"/>
        <end position="53"/>
    </location>
</feature>
<sequence length="182" mass="18994">MTARSRSSVKRKRESSEHPISPAPSASASVASARRTPTHALRQPSSIKDSTPKFSDLMPPPSSSSTPSSSHAQSVTKLSSNFQQGKGKSTTPLKSGNKPSPSPSPRKKARTTNTTTAVSKASSSSTKLGSNARGHPSGGPPGPSSDDEVIDLTEIKREGSPIRVNFTNGKTVIDLTLESDSD</sequence>
<evidence type="ECO:0000313" key="2">
    <source>
        <dbReference type="EMBL" id="KAJ3485583.1"/>
    </source>
</evidence>
<name>A0AAD5YJP5_9APHY</name>
<feature type="compositionally biased region" description="Low complexity" evidence="1">
    <location>
        <begin position="18"/>
        <end position="33"/>
    </location>
</feature>
<evidence type="ECO:0000313" key="3">
    <source>
        <dbReference type="Proteomes" id="UP001212997"/>
    </source>
</evidence>
<feature type="compositionally biased region" description="Polar residues" evidence="1">
    <location>
        <begin position="71"/>
        <end position="93"/>
    </location>
</feature>